<dbReference type="InterPro" id="IPR000182">
    <property type="entry name" value="GNAT_dom"/>
</dbReference>
<dbReference type="Proteomes" id="UP001500767">
    <property type="component" value="Unassembled WGS sequence"/>
</dbReference>
<comment type="caution">
    <text evidence="2">The sequence shown here is derived from an EMBL/GenBank/DDBJ whole genome shotgun (WGS) entry which is preliminary data.</text>
</comment>
<proteinExistence type="predicted"/>
<evidence type="ECO:0000313" key="3">
    <source>
        <dbReference type="Proteomes" id="UP001500767"/>
    </source>
</evidence>
<dbReference type="PROSITE" id="PS51186">
    <property type="entry name" value="GNAT"/>
    <property type="match status" value="1"/>
</dbReference>
<name>A0ABP6X0G4_9ACTN</name>
<dbReference type="Gene3D" id="3.40.630.30">
    <property type="match status" value="1"/>
</dbReference>
<gene>
    <name evidence="2" type="ORF">GCM10022197_13350</name>
</gene>
<dbReference type="RefSeq" id="WP_204911683.1">
    <property type="nucleotide sequence ID" value="NZ_BAAAYR010000001.1"/>
</dbReference>
<dbReference type="EMBL" id="BAAAYR010000001">
    <property type="protein sequence ID" value="GAA3559280.1"/>
    <property type="molecule type" value="Genomic_DNA"/>
</dbReference>
<dbReference type="Pfam" id="PF00583">
    <property type="entry name" value="Acetyltransf_1"/>
    <property type="match status" value="1"/>
</dbReference>
<evidence type="ECO:0000313" key="2">
    <source>
        <dbReference type="EMBL" id="GAA3559280.1"/>
    </source>
</evidence>
<sequence length="332" mass="37114">MRLVEVDPDDEGHVGTLTRLIEVARAHDDPDAFVQTVEDVRNEVRYGGDLEPTQVVLLLDDTGAAVGHLGLWVPQHDNRHLVDARFSVVPDRRGQGFGTLLLEELQRRTLALGRTTLWIGVAADDASSTRFLAQHGFSPGSRDARRHQRLAQVDPETIAAVERDAAAHARDYVLERVDPPYDDAHLTALIPAMAAINDAPTGALTFEDEVFDLDRMREIEQARALRGERARRVLARHRGTGAVAGHTYLTVRPWAPTEAYQWDTSVARVDRGHRLGLALKIEMMRWLAETEPQLEVVETWNNADNVPMINVNEALGYRLSRTFATHQKVLDA</sequence>
<organism evidence="2 3">
    <name type="scientific">Microlunatus spumicola</name>
    <dbReference type="NCBI Taxonomy" id="81499"/>
    <lineage>
        <taxon>Bacteria</taxon>
        <taxon>Bacillati</taxon>
        <taxon>Actinomycetota</taxon>
        <taxon>Actinomycetes</taxon>
        <taxon>Propionibacteriales</taxon>
        <taxon>Propionibacteriaceae</taxon>
        <taxon>Microlunatus</taxon>
    </lineage>
</organism>
<accession>A0ABP6X0G4</accession>
<dbReference type="CDD" id="cd04301">
    <property type="entry name" value="NAT_SF"/>
    <property type="match status" value="1"/>
</dbReference>
<dbReference type="InterPro" id="IPR016181">
    <property type="entry name" value="Acyl_CoA_acyltransferase"/>
</dbReference>
<evidence type="ECO:0000259" key="1">
    <source>
        <dbReference type="PROSITE" id="PS51186"/>
    </source>
</evidence>
<dbReference type="SUPFAM" id="SSF55729">
    <property type="entry name" value="Acyl-CoA N-acyltransferases (Nat)"/>
    <property type="match status" value="2"/>
</dbReference>
<feature type="domain" description="N-acetyltransferase" evidence="1">
    <location>
        <begin position="4"/>
        <end position="159"/>
    </location>
</feature>
<reference evidence="3" key="1">
    <citation type="journal article" date="2019" name="Int. J. Syst. Evol. Microbiol.">
        <title>The Global Catalogue of Microorganisms (GCM) 10K type strain sequencing project: providing services to taxonomists for standard genome sequencing and annotation.</title>
        <authorList>
            <consortium name="The Broad Institute Genomics Platform"/>
            <consortium name="The Broad Institute Genome Sequencing Center for Infectious Disease"/>
            <person name="Wu L."/>
            <person name="Ma J."/>
        </authorList>
    </citation>
    <scope>NUCLEOTIDE SEQUENCE [LARGE SCALE GENOMIC DNA]</scope>
    <source>
        <strain evidence="3">JCM 16540</strain>
    </source>
</reference>
<protein>
    <submittedName>
        <fullName evidence="2">GNAT family N-acetyltransferase</fullName>
    </submittedName>
</protein>
<keyword evidence="3" id="KW-1185">Reference proteome</keyword>